<evidence type="ECO:0000313" key="1">
    <source>
        <dbReference type="EMBL" id="GME71355.1"/>
    </source>
</evidence>
<comment type="caution">
    <text evidence="1">The sequence shown here is derived from an EMBL/GenBank/DDBJ whole genome shotgun (WGS) entry which is preliminary data.</text>
</comment>
<dbReference type="EMBL" id="BSXS01000196">
    <property type="protein sequence ID" value="GME71355.1"/>
    <property type="molecule type" value="Genomic_DNA"/>
</dbReference>
<gene>
    <name evidence="1" type="ORF">Amon02_000055100</name>
</gene>
<sequence length="573" mass="62909">MFICSISGQETQSPVLSPSSHRIYDKQQLIKYIQLNNSDPITNQPLSESDLIEIQPTPIPSSTQSTTSTASTSTTIIPKEPKTTSIPSLLTQFQNEWDSTALELFQLRKQVGTLKQDLSLSLYKQDAAVKVAIGAMEESKNWKNQVEQLTTKVGMGEAVVGGGAAADGTDTGELLVKKHEELFRFHKENKVKFPFDLKKEVKFDILVDKQQVKLFLNSLIENGDATLVYGSINQTATKISVVTSTGTIAIISLQNGEVLYSYQSSSTVFTTSSDVSIQWLNNDSVVFISDNGIRFSTTEFMIPTTPTQTKIIQHPALNNVTLEITHSGIRLVDYTHCLIKPLHDFPLSSSDEDYDTPPVAAIHPDGLLLATTITSNTVGIFNLSKPHNENKELEITKPDSLTDEAIPTVTNLYFSKNGYTLLIEWTTSGINKSQLWFYDLRKSSYTEGTLDLASTGAAITMNSSATVMIVGTEWFKYVKKSKVWVAGGVLTHPGLGEHEGGDGEPEKKKAKVAGKRGRPSKKALAETEAEKAKKMGKVVACEFCVVDGDGKQRQDLFKLVFDDGVFCDVKLSV</sequence>
<accession>A0ACB5SS68</accession>
<keyword evidence="2" id="KW-1185">Reference proteome</keyword>
<proteinExistence type="predicted"/>
<organism evidence="1 2">
    <name type="scientific">Ambrosiozyma monospora</name>
    <name type="common">Yeast</name>
    <name type="synonym">Endomycopsis monosporus</name>
    <dbReference type="NCBI Taxonomy" id="43982"/>
    <lineage>
        <taxon>Eukaryota</taxon>
        <taxon>Fungi</taxon>
        <taxon>Dikarya</taxon>
        <taxon>Ascomycota</taxon>
        <taxon>Saccharomycotina</taxon>
        <taxon>Pichiomycetes</taxon>
        <taxon>Pichiales</taxon>
        <taxon>Pichiaceae</taxon>
        <taxon>Ambrosiozyma</taxon>
    </lineage>
</organism>
<name>A0ACB5SS68_AMBMO</name>
<protein>
    <submittedName>
        <fullName evidence="1">Unnamed protein product</fullName>
    </submittedName>
</protein>
<dbReference type="Proteomes" id="UP001165064">
    <property type="component" value="Unassembled WGS sequence"/>
</dbReference>
<reference evidence="1" key="1">
    <citation type="submission" date="2023-04" db="EMBL/GenBank/DDBJ databases">
        <title>Ambrosiozyma monospora NBRC 10751.</title>
        <authorList>
            <person name="Ichikawa N."/>
            <person name="Sato H."/>
            <person name="Tonouchi N."/>
        </authorList>
    </citation>
    <scope>NUCLEOTIDE SEQUENCE</scope>
    <source>
        <strain evidence="1">NBRC 10751</strain>
    </source>
</reference>
<evidence type="ECO:0000313" key="2">
    <source>
        <dbReference type="Proteomes" id="UP001165064"/>
    </source>
</evidence>